<dbReference type="RefSeq" id="WP_076431944.1">
    <property type="nucleotide sequence ID" value="NZ_FTNO01000005.1"/>
</dbReference>
<dbReference type="PANTHER" id="PTHR46268">
    <property type="entry name" value="STRESS RESPONSE PROTEIN NHAX"/>
    <property type="match status" value="1"/>
</dbReference>
<dbReference type="InterPro" id="IPR006016">
    <property type="entry name" value="UspA"/>
</dbReference>
<evidence type="ECO:0000256" key="1">
    <source>
        <dbReference type="ARBA" id="ARBA00008791"/>
    </source>
</evidence>
<dbReference type="SUPFAM" id="SSF52402">
    <property type="entry name" value="Adenine nucleotide alpha hydrolases-like"/>
    <property type="match status" value="1"/>
</dbReference>
<reference evidence="4" key="1">
    <citation type="submission" date="2017-01" db="EMBL/GenBank/DDBJ databases">
        <authorList>
            <person name="Varghese N."/>
            <person name="Submissions S."/>
        </authorList>
    </citation>
    <scope>NUCLEOTIDE SEQUENCE [LARGE SCALE GENOMIC DNA]</scope>
    <source>
        <strain evidence="4">CGMCC 1.7737</strain>
    </source>
</reference>
<dbReference type="Gene3D" id="3.40.50.620">
    <property type="entry name" value="HUPs"/>
    <property type="match status" value="1"/>
</dbReference>
<dbReference type="Proteomes" id="UP000186914">
    <property type="component" value="Unassembled WGS sequence"/>
</dbReference>
<evidence type="ECO:0000313" key="4">
    <source>
        <dbReference type="Proteomes" id="UP000186914"/>
    </source>
</evidence>
<accession>A0A1N7E4W5</accession>
<evidence type="ECO:0000313" key="3">
    <source>
        <dbReference type="EMBL" id="SIR83172.1"/>
    </source>
</evidence>
<feature type="domain" description="UspA" evidence="2">
    <location>
        <begin position="2"/>
        <end position="146"/>
    </location>
</feature>
<organism evidence="3 4">
    <name type="scientific">Haladaptatus litoreus</name>
    <dbReference type="NCBI Taxonomy" id="553468"/>
    <lineage>
        <taxon>Archaea</taxon>
        <taxon>Methanobacteriati</taxon>
        <taxon>Methanobacteriota</taxon>
        <taxon>Stenosarchaea group</taxon>
        <taxon>Halobacteria</taxon>
        <taxon>Halobacteriales</taxon>
        <taxon>Haladaptataceae</taxon>
        <taxon>Haladaptatus</taxon>
    </lineage>
</organism>
<dbReference type="EMBL" id="FTNO01000005">
    <property type="protein sequence ID" value="SIR83172.1"/>
    <property type="molecule type" value="Genomic_DNA"/>
</dbReference>
<evidence type="ECO:0000259" key="2">
    <source>
        <dbReference type="Pfam" id="PF00582"/>
    </source>
</evidence>
<keyword evidence="4" id="KW-1185">Reference proteome</keyword>
<dbReference type="InterPro" id="IPR014729">
    <property type="entry name" value="Rossmann-like_a/b/a_fold"/>
</dbReference>
<comment type="similarity">
    <text evidence="1">Belongs to the universal stress protein A family.</text>
</comment>
<gene>
    <name evidence="3" type="ORF">SAMN05421858_4025</name>
</gene>
<protein>
    <submittedName>
        <fullName evidence="3">Nucleotide-binding universal stress protein, UspA family</fullName>
    </submittedName>
</protein>
<dbReference type="AlphaFoldDB" id="A0A1N7E4W5"/>
<dbReference type="Pfam" id="PF00582">
    <property type="entry name" value="Usp"/>
    <property type="match status" value="1"/>
</dbReference>
<dbReference type="CDD" id="cd00293">
    <property type="entry name" value="USP-like"/>
    <property type="match status" value="1"/>
</dbReference>
<proteinExistence type="inferred from homology"/>
<sequence length="148" mass="16023">MNKALAVVEASESAKELVTEAGELAEGVGANLVLLHVTSDEEYEKTRKSLENIPKLETSYTAGQALEGARQFAEDIGREVLEGIEVEYESTGRVGDERDEILSAADEFDCDHVFLAGRKRSPTGKAIFGDRTQSVILDFDGAVTVVTE</sequence>
<name>A0A1N7E4W5_9EURY</name>
<dbReference type="PANTHER" id="PTHR46268:SF6">
    <property type="entry name" value="UNIVERSAL STRESS PROTEIN UP12"/>
    <property type="match status" value="1"/>
</dbReference>
<dbReference type="OrthoDB" id="307404at2157"/>